<dbReference type="AlphaFoldDB" id="A0A7W5FF05"/>
<evidence type="ECO:0000313" key="4">
    <source>
        <dbReference type="Proteomes" id="UP000590749"/>
    </source>
</evidence>
<accession>A0A7W5FF05</accession>
<name>A0A7W5FF05_9ACTN</name>
<dbReference type="PROSITE" id="PS51257">
    <property type="entry name" value="PROKAR_LIPOPROTEIN"/>
    <property type="match status" value="1"/>
</dbReference>
<comment type="caution">
    <text evidence="3">The sequence shown here is derived from an EMBL/GenBank/DDBJ whole genome shotgun (WGS) entry which is preliminary data.</text>
</comment>
<protein>
    <submittedName>
        <fullName evidence="3">Putative small lipoprotein YifL</fullName>
    </submittedName>
</protein>
<proteinExistence type="predicted"/>
<feature type="compositionally biased region" description="Low complexity" evidence="1">
    <location>
        <begin position="26"/>
        <end position="58"/>
    </location>
</feature>
<evidence type="ECO:0000313" key="3">
    <source>
        <dbReference type="EMBL" id="MBB3096113.1"/>
    </source>
</evidence>
<keyword evidence="4" id="KW-1185">Reference proteome</keyword>
<feature type="signal peptide" evidence="2">
    <location>
        <begin position="1"/>
        <end position="18"/>
    </location>
</feature>
<evidence type="ECO:0000256" key="1">
    <source>
        <dbReference type="SAM" id="MobiDB-lite"/>
    </source>
</evidence>
<reference evidence="3 4" key="1">
    <citation type="submission" date="2020-08" db="EMBL/GenBank/DDBJ databases">
        <title>Genomic Encyclopedia of Type Strains, Phase III (KMG-III): the genomes of soil and plant-associated and newly described type strains.</title>
        <authorList>
            <person name="Whitman W."/>
        </authorList>
    </citation>
    <scope>NUCLEOTIDE SEQUENCE [LARGE SCALE GENOMIC DNA]</scope>
    <source>
        <strain evidence="3 4">CECT 3287</strain>
    </source>
</reference>
<dbReference type="EMBL" id="JACHXF010000007">
    <property type="protein sequence ID" value="MBB3096113.1"/>
    <property type="molecule type" value="Genomic_DNA"/>
</dbReference>
<keyword evidence="2" id="KW-0732">Signal</keyword>
<keyword evidence="3" id="KW-0449">Lipoprotein</keyword>
<organism evidence="3 4">
    <name type="scientific">Actinoplanes campanulatus</name>
    <dbReference type="NCBI Taxonomy" id="113559"/>
    <lineage>
        <taxon>Bacteria</taxon>
        <taxon>Bacillati</taxon>
        <taxon>Actinomycetota</taxon>
        <taxon>Actinomycetes</taxon>
        <taxon>Micromonosporales</taxon>
        <taxon>Micromonosporaceae</taxon>
        <taxon>Actinoplanes</taxon>
    </lineage>
</organism>
<sequence>MRKQLTTVAAILAMCVLAGCTGGSGTPKSSKTTKPGSKTTTRTTVKTTTKPSPNPVVTASGPSRFVIVVRQELPEIAKDRTDQDIQAISDTACAALAAGDTADEIVAVTRSLGTLDAEATDQATARELIKLAIDSDCLKQAPRVDEF</sequence>
<feature type="chain" id="PRO_5039210808" evidence="2">
    <location>
        <begin position="19"/>
        <end position="147"/>
    </location>
</feature>
<dbReference type="RefSeq" id="WP_183221360.1">
    <property type="nucleotide sequence ID" value="NZ_BMPW01000005.1"/>
</dbReference>
<evidence type="ECO:0000256" key="2">
    <source>
        <dbReference type="SAM" id="SignalP"/>
    </source>
</evidence>
<feature type="region of interest" description="Disordered" evidence="1">
    <location>
        <begin position="23"/>
        <end position="59"/>
    </location>
</feature>
<gene>
    <name evidence="3" type="ORF">FHR83_003783</name>
</gene>
<dbReference type="Proteomes" id="UP000590749">
    <property type="component" value="Unassembled WGS sequence"/>
</dbReference>